<evidence type="ECO:0000313" key="12">
    <source>
        <dbReference type="Proteomes" id="UP000011115"/>
    </source>
</evidence>
<evidence type="ECO:0000256" key="2">
    <source>
        <dbReference type="ARBA" id="ARBA00022553"/>
    </source>
</evidence>
<dbReference type="InterPro" id="IPR008271">
    <property type="entry name" value="Ser/Thr_kinase_AS"/>
</dbReference>
<feature type="region of interest" description="Disordered" evidence="9">
    <location>
        <begin position="18"/>
        <end position="42"/>
    </location>
</feature>
<sequence length="398" mass="43237">MSCFSCCDDDDMHRAADNGPFMAHNSAGNNGGQHATESAQRETQTVNIQPIAVPSIAVDELKDITDNFGSKALIGEGSYGRVYHGVLKSGRAAAIKKLDSSKQPDREFLAQVSMVSRLKDDNVVELLGYCVDGGFRVLAYEYAPNGSLHDILHVNGPLTSGVNTASSQILKLLSNAFSDMKNATTKRRKGVKGAQPGPVLSWAQRVKIAVGAAKGLEYLHEKAQPHIIHRDIKSSNILLFDDDVAKIADFDLSNQAPDMAARLHSTRVLGTFGYHAPEYAMTGQLSSKSDVYSFGVVLLELLTGRKPVDHTLPRGQQSLVTWATPRLSEDKVKQCVDARLNTDYPPKAIAKLHFLTSAMLKQMAAVAALCVQYEADFRPNMSIVVKALQPLLPRPVPS</sequence>
<evidence type="ECO:0000256" key="7">
    <source>
        <dbReference type="PROSITE-ProRule" id="PRU10141"/>
    </source>
</evidence>
<feature type="domain" description="Protein kinase" evidence="10">
    <location>
        <begin position="68"/>
        <end position="392"/>
    </location>
</feature>
<dbReference type="InterPro" id="IPR011009">
    <property type="entry name" value="Kinase-like_dom_sf"/>
</dbReference>
<evidence type="ECO:0000256" key="8">
    <source>
        <dbReference type="RuleBase" id="RU000304"/>
    </source>
</evidence>
<dbReference type="InterPro" id="IPR052101">
    <property type="entry name" value="Plant_StressResp_Kinase"/>
</dbReference>
<reference evidence="12" key="1">
    <citation type="journal article" date="2011" name="Nature">
        <title>Genome sequence and analysis of the tuber crop potato.</title>
        <authorList>
            <consortium name="The Potato Genome Sequencing Consortium"/>
        </authorList>
    </citation>
    <scope>NUCLEOTIDE SEQUENCE [LARGE SCALE GENOMIC DNA]</scope>
    <source>
        <strain evidence="12">cv. DM1-3 516 R44</strain>
    </source>
</reference>
<accession>M1A0F1</accession>
<keyword evidence="4 7" id="KW-0547">Nucleotide-binding</keyword>
<dbReference type="Pfam" id="PF07714">
    <property type="entry name" value="PK_Tyr_Ser-Thr"/>
    <property type="match status" value="1"/>
</dbReference>
<protein>
    <submittedName>
        <fullName evidence="11">Pto-interacting protein 1</fullName>
    </submittedName>
</protein>
<dbReference type="ExpressionAtlas" id="M1A0F1">
    <property type="expression patterns" value="baseline"/>
</dbReference>
<comment type="similarity">
    <text evidence="8">Belongs to the protein kinase superfamily.</text>
</comment>
<keyword evidence="5" id="KW-0418">Kinase</keyword>
<evidence type="ECO:0000256" key="9">
    <source>
        <dbReference type="SAM" id="MobiDB-lite"/>
    </source>
</evidence>
<keyword evidence="1 8" id="KW-0723">Serine/threonine-protein kinase</keyword>
<dbReference type="eggNOG" id="KOG1187">
    <property type="taxonomic scope" value="Eukaryota"/>
</dbReference>
<feature type="binding site" evidence="7">
    <location>
        <position position="97"/>
    </location>
    <ligand>
        <name>ATP</name>
        <dbReference type="ChEBI" id="CHEBI:30616"/>
    </ligand>
</feature>
<evidence type="ECO:0000256" key="1">
    <source>
        <dbReference type="ARBA" id="ARBA00022527"/>
    </source>
</evidence>
<dbReference type="Gramene" id="PGSC0003DMT400011940">
    <property type="protein sequence ID" value="PGSC0003DMT400011940"/>
    <property type="gene ID" value="PGSC0003DMG400004687"/>
</dbReference>
<dbReference type="OrthoDB" id="4062651at2759"/>
<dbReference type="PaxDb" id="4113-PGSC0003DMT400011940"/>
<dbReference type="SMART" id="SM00220">
    <property type="entry name" value="S_TKc"/>
    <property type="match status" value="1"/>
</dbReference>
<dbReference type="InterPro" id="IPR017441">
    <property type="entry name" value="Protein_kinase_ATP_BS"/>
</dbReference>
<dbReference type="EnsemblPlants" id="PGSC0003DMT400011940">
    <property type="protein sequence ID" value="PGSC0003DMT400011940"/>
    <property type="gene ID" value="PGSC0003DMG400004687"/>
</dbReference>
<dbReference type="GO" id="GO:0005524">
    <property type="term" value="F:ATP binding"/>
    <property type="evidence" value="ECO:0007669"/>
    <property type="project" value="UniProtKB-UniRule"/>
</dbReference>
<dbReference type="Proteomes" id="UP000011115">
    <property type="component" value="Unassembled WGS sequence"/>
</dbReference>
<dbReference type="Gene3D" id="3.30.200.20">
    <property type="entry name" value="Phosphorylase Kinase, domain 1"/>
    <property type="match status" value="1"/>
</dbReference>
<dbReference type="OMA" id="NGPFMAH"/>
<organism evidence="11 12">
    <name type="scientific">Solanum tuberosum</name>
    <name type="common">Potato</name>
    <dbReference type="NCBI Taxonomy" id="4113"/>
    <lineage>
        <taxon>Eukaryota</taxon>
        <taxon>Viridiplantae</taxon>
        <taxon>Streptophyta</taxon>
        <taxon>Embryophyta</taxon>
        <taxon>Tracheophyta</taxon>
        <taxon>Spermatophyta</taxon>
        <taxon>Magnoliopsida</taxon>
        <taxon>eudicotyledons</taxon>
        <taxon>Gunneridae</taxon>
        <taxon>Pentapetalae</taxon>
        <taxon>asterids</taxon>
        <taxon>lamiids</taxon>
        <taxon>Solanales</taxon>
        <taxon>Solanaceae</taxon>
        <taxon>Solanoideae</taxon>
        <taxon>Solaneae</taxon>
        <taxon>Solanum</taxon>
    </lineage>
</organism>
<dbReference type="PANTHER" id="PTHR47983:SF45">
    <property type="entry name" value="PTO-INTERACTING PROTEIN 1"/>
    <property type="match status" value="1"/>
</dbReference>
<dbReference type="InterPro" id="IPR001245">
    <property type="entry name" value="Ser-Thr/Tyr_kinase_cat_dom"/>
</dbReference>
<keyword evidence="12" id="KW-1185">Reference proteome</keyword>
<dbReference type="GO" id="GO:0004674">
    <property type="term" value="F:protein serine/threonine kinase activity"/>
    <property type="evidence" value="ECO:0007669"/>
    <property type="project" value="UniProtKB-KW"/>
</dbReference>
<evidence type="ECO:0000256" key="6">
    <source>
        <dbReference type="ARBA" id="ARBA00022840"/>
    </source>
</evidence>
<evidence type="ECO:0000256" key="5">
    <source>
        <dbReference type="ARBA" id="ARBA00022777"/>
    </source>
</evidence>
<dbReference type="InterPro" id="IPR000719">
    <property type="entry name" value="Prot_kinase_dom"/>
</dbReference>
<keyword evidence="2" id="KW-0597">Phosphoprotein</keyword>
<dbReference type="SUPFAM" id="SSF56112">
    <property type="entry name" value="Protein kinase-like (PK-like)"/>
    <property type="match status" value="1"/>
</dbReference>
<evidence type="ECO:0000313" key="11">
    <source>
        <dbReference type="EnsemblPlants" id="PGSC0003DMT400011940"/>
    </source>
</evidence>
<dbReference type="FunFam" id="3.30.200.20:FF:000182">
    <property type="entry name" value="PTI1-like tyrosine-protein kinase 3"/>
    <property type="match status" value="1"/>
</dbReference>
<dbReference type="Gene3D" id="1.10.510.10">
    <property type="entry name" value="Transferase(Phosphotransferase) domain 1"/>
    <property type="match status" value="1"/>
</dbReference>
<dbReference type="PROSITE" id="PS00108">
    <property type="entry name" value="PROTEIN_KINASE_ST"/>
    <property type="match status" value="1"/>
</dbReference>
<keyword evidence="3" id="KW-0808">Transferase</keyword>
<dbReference type="FunCoup" id="M1A0F1">
    <property type="interactions" value="426"/>
</dbReference>
<keyword evidence="6 7" id="KW-0067">ATP-binding</keyword>
<proteinExistence type="inferred from homology"/>
<dbReference type="AlphaFoldDB" id="M1A0F1"/>
<evidence type="ECO:0000256" key="3">
    <source>
        <dbReference type="ARBA" id="ARBA00022679"/>
    </source>
</evidence>
<gene>
    <name evidence="11" type="primary">LOC102591802</name>
</gene>
<dbReference type="InParanoid" id="M1A0F1"/>
<reference evidence="11" key="2">
    <citation type="submission" date="2015-06" db="UniProtKB">
        <authorList>
            <consortium name="EnsemblPlants"/>
        </authorList>
    </citation>
    <scope>IDENTIFICATION</scope>
    <source>
        <strain evidence="11">DM1-3 516 R44</strain>
    </source>
</reference>
<evidence type="ECO:0000259" key="10">
    <source>
        <dbReference type="PROSITE" id="PS50011"/>
    </source>
</evidence>
<dbReference type="PROSITE" id="PS50011">
    <property type="entry name" value="PROTEIN_KINASE_DOM"/>
    <property type="match status" value="1"/>
</dbReference>
<dbReference type="PROSITE" id="PS00107">
    <property type="entry name" value="PROTEIN_KINASE_ATP"/>
    <property type="match status" value="1"/>
</dbReference>
<name>M1A0F1_SOLTU</name>
<dbReference type="PANTHER" id="PTHR47983">
    <property type="entry name" value="PTO-INTERACTING PROTEIN 1-LIKE"/>
    <property type="match status" value="1"/>
</dbReference>
<evidence type="ECO:0000256" key="4">
    <source>
        <dbReference type="ARBA" id="ARBA00022741"/>
    </source>
</evidence>
<feature type="compositionally biased region" description="Polar residues" evidence="9">
    <location>
        <begin position="26"/>
        <end position="42"/>
    </location>
</feature>
<dbReference type="CDD" id="cd14066">
    <property type="entry name" value="STKc_IRAK"/>
    <property type="match status" value="1"/>
</dbReference>